<evidence type="ECO:0000313" key="6">
    <source>
        <dbReference type="EMBL" id="GFG37011.1"/>
    </source>
</evidence>
<protein>
    <recommendedName>
        <fullName evidence="5">Carboxylesterase type B domain-containing protein</fullName>
    </recommendedName>
</protein>
<dbReference type="PANTHER" id="PTHR43918">
    <property type="entry name" value="ACETYLCHOLINESTERASE"/>
    <property type="match status" value="1"/>
</dbReference>
<dbReference type="GO" id="GO:0003990">
    <property type="term" value="F:acetylcholinesterase activity"/>
    <property type="evidence" value="ECO:0007669"/>
    <property type="project" value="TreeGrafter"/>
</dbReference>
<dbReference type="GO" id="GO:0019695">
    <property type="term" value="P:choline metabolic process"/>
    <property type="evidence" value="ECO:0007669"/>
    <property type="project" value="TreeGrafter"/>
</dbReference>
<evidence type="ECO:0000259" key="5">
    <source>
        <dbReference type="Pfam" id="PF00135"/>
    </source>
</evidence>
<dbReference type="InterPro" id="IPR050654">
    <property type="entry name" value="AChE-related_enzymes"/>
</dbReference>
<keyword evidence="4" id="KW-0325">Glycoprotein</keyword>
<sequence>MHGDEIEYVFGHPLNMSNKYKQNERELSRQILEIFTRFALTGKPMPNDADWPTYTKEHPKYYILNADKFGTGKGPRTTACAFWNDFLPRLKNHPGISLSFQTEARKANSVFRHPEILMLLYDVVWQESQDSFGREFRYKIQVSLRRPLLSIQDPKLTLYQNFRSRVKQYIRRSANVNISQ</sequence>
<dbReference type="InParanoid" id="A0A6L2PWP2"/>
<dbReference type="PANTHER" id="PTHR43918:SF13">
    <property type="entry name" value="ACETYLCHOLINESTERASE"/>
    <property type="match status" value="1"/>
</dbReference>
<dbReference type="SUPFAM" id="SSF53474">
    <property type="entry name" value="alpha/beta-Hydrolases"/>
    <property type="match status" value="1"/>
</dbReference>
<dbReference type="Proteomes" id="UP000502823">
    <property type="component" value="Unassembled WGS sequence"/>
</dbReference>
<proteinExistence type="inferred from homology"/>
<keyword evidence="7" id="KW-1185">Reference proteome</keyword>
<dbReference type="GO" id="GO:0005615">
    <property type="term" value="C:extracellular space"/>
    <property type="evidence" value="ECO:0007669"/>
    <property type="project" value="TreeGrafter"/>
</dbReference>
<keyword evidence="2" id="KW-0719">Serine esterase</keyword>
<organism evidence="6 7">
    <name type="scientific">Coptotermes formosanus</name>
    <name type="common">Formosan subterranean termite</name>
    <dbReference type="NCBI Taxonomy" id="36987"/>
    <lineage>
        <taxon>Eukaryota</taxon>
        <taxon>Metazoa</taxon>
        <taxon>Ecdysozoa</taxon>
        <taxon>Arthropoda</taxon>
        <taxon>Hexapoda</taxon>
        <taxon>Insecta</taxon>
        <taxon>Pterygota</taxon>
        <taxon>Neoptera</taxon>
        <taxon>Polyneoptera</taxon>
        <taxon>Dictyoptera</taxon>
        <taxon>Blattodea</taxon>
        <taxon>Blattoidea</taxon>
        <taxon>Termitoidae</taxon>
        <taxon>Rhinotermitidae</taxon>
        <taxon>Coptotermes</taxon>
    </lineage>
</organism>
<dbReference type="GO" id="GO:0006581">
    <property type="term" value="P:acetylcholine catabolic process"/>
    <property type="evidence" value="ECO:0007669"/>
    <property type="project" value="TreeGrafter"/>
</dbReference>
<gene>
    <name evidence="6" type="ORF">Cfor_05722</name>
</gene>
<dbReference type="Pfam" id="PF00135">
    <property type="entry name" value="COesterase"/>
    <property type="match status" value="1"/>
</dbReference>
<dbReference type="InterPro" id="IPR029058">
    <property type="entry name" value="AB_hydrolase_fold"/>
</dbReference>
<dbReference type="OrthoDB" id="8191799at2759"/>
<dbReference type="Gene3D" id="3.40.50.1820">
    <property type="entry name" value="alpha/beta hydrolase"/>
    <property type="match status" value="1"/>
</dbReference>
<reference evidence="7" key="1">
    <citation type="submission" date="2020-01" db="EMBL/GenBank/DDBJ databases">
        <title>Draft genome sequence of the Termite Coptotermes fromosanus.</title>
        <authorList>
            <person name="Itakura S."/>
            <person name="Yosikawa Y."/>
            <person name="Umezawa K."/>
        </authorList>
    </citation>
    <scope>NUCLEOTIDE SEQUENCE [LARGE SCALE GENOMIC DNA]</scope>
</reference>
<evidence type="ECO:0000256" key="4">
    <source>
        <dbReference type="ARBA" id="ARBA00023180"/>
    </source>
</evidence>
<evidence type="ECO:0000256" key="1">
    <source>
        <dbReference type="ARBA" id="ARBA00005964"/>
    </source>
</evidence>
<dbReference type="EMBL" id="BLKM01009501">
    <property type="protein sequence ID" value="GFG37011.1"/>
    <property type="molecule type" value="Genomic_DNA"/>
</dbReference>
<evidence type="ECO:0000313" key="7">
    <source>
        <dbReference type="Proteomes" id="UP000502823"/>
    </source>
</evidence>
<evidence type="ECO:0000256" key="3">
    <source>
        <dbReference type="ARBA" id="ARBA00022801"/>
    </source>
</evidence>
<keyword evidence="3" id="KW-0378">Hydrolase</keyword>
<name>A0A6L2PWP2_COPFO</name>
<evidence type="ECO:0000256" key="2">
    <source>
        <dbReference type="ARBA" id="ARBA00022487"/>
    </source>
</evidence>
<feature type="domain" description="Carboxylesterase type B" evidence="5">
    <location>
        <begin position="1"/>
        <end position="83"/>
    </location>
</feature>
<dbReference type="InterPro" id="IPR002018">
    <property type="entry name" value="CarbesteraseB"/>
</dbReference>
<dbReference type="AlphaFoldDB" id="A0A6L2PWP2"/>
<accession>A0A6L2PWP2</accession>
<comment type="similarity">
    <text evidence="1">Belongs to the type-B carboxylesterase/lipase family.</text>
</comment>
<comment type="caution">
    <text evidence="6">The sequence shown here is derived from an EMBL/GenBank/DDBJ whole genome shotgun (WGS) entry which is preliminary data.</text>
</comment>
<dbReference type="GO" id="GO:0005886">
    <property type="term" value="C:plasma membrane"/>
    <property type="evidence" value="ECO:0007669"/>
    <property type="project" value="TreeGrafter"/>
</dbReference>